<dbReference type="AlphaFoldDB" id="A0A2I2L165"/>
<gene>
    <name evidence="2" type="ORF">FRACA_780018</name>
</gene>
<dbReference type="InterPro" id="IPR041519">
    <property type="entry name" value="HEPN_RiboL-PSP"/>
</dbReference>
<evidence type="ECO:0000259" key="1">
    <source>
        <dbReference type="Pfam" id="PF18735"/>
    </source>
</evidence>
<name>A0A2I2L165_9ACTN</name>
<accession>A0A2I2L165</accession>
<reference evidence="2 3" key="1">
    <citation type="submission" date="2017-06" db="EMBL/GenBank/DDBJ databases">
        <authorList>
            <person name="Kim H.J."/>
            <person name="Triplett B.A."/>
        </authorList>
    </citation>
    <scope>NUCLEOTIDE SEQUENCE [LARGE SCALE GENOMIC DNA]</scope>
    <source>
        <strain evidence="2">FRACA_ARgP5</strain>
    </source>
</reference>
<dbReference type="Pfam" id="PF18735">
    <property type="entry name" value="HEPN_RiboL-PSP"/>
    <property type="match status" value="1"/>
</dbReference>
<evidence type="ECO:0000313" key="3">
    <source>
        <dbReference type="Proteomes" id="UP000234331"/>
    </source>
</evidence>
<dbReference type="RefSeq" id="WP_165818657.1">
    <property type="nucleotide sequence ID" value="NZ_FZMO01000545.1"/>
</dbReference>
<dbReference type="Proteomes" id="UP000234331">
    <property type="component" value="Unassembled WGS sequence"/>
</dbReference>
<dbReference type="EMBL" id="FZMO01000545">
    <property type="protein sequence ID" value="SNQ51661.1"/>
    <property type="molecule type" value="Genomic_DNA"/>
</dbReference>
<proteinExistence type="predicted"/>
<sequence>MPSPARSIFLGAINKAILLRVTANDYRLKPMRSDAKQAYYHASLAASVAAWESYVENSVRDFIAASADPLQVAHTGLHSIVDGHARLALKKFNTPTWENSRTLLFQNTGYDPIGDWVWVRRRLSSLAVKARLNEIVQVRHSFAHGFDIPALDWTTSPLGVVRLTSSGLRFNEQLFLHLGRETERGLKTHLGTVFGKRVVW</sequence>
<evidence type="ECO:0000313" key="2">
    <source>
        <dbReference type="EMBL" id="SNQ51661.1"/>
    </source>
</evidence>
<keyword evidence="3" id="KW-1185">Reference proteome</keyword>
<organism evidence="2 3">
    <name type="scientific">Frankia canadensis</name>
    <dbReference type="NCBI Taxonomy" id="1836972"/>
    <lineage>
        <taxon>Bacteria</taxon>
        <taxon>Bacillati</taxon>
        <taxon>Actinomycetota</taxon>
        <taxon>Actinomycetes</taxon>
        <taxon>Frankiales</taxon>
        <taxon>Frankiaceae</taxon>
        <taxon>Frankia</taxon>
    </lineage>
</organism>
<feature type="domain" description="RiboL-PSP-HEPN" evidence="1">
    <location>
        <begin position="33"/>
        <end position="148"/>
    </location>
</feature>
<protein>
    <recommendedName>
        <fullName evidence="1">RiboL-PSP-HEPN domain-containing protein</fullName>
    </recommendedName>
</protein>